<feature type="domain" description="CHAT" evidence="1">
    <location>
        <begin position="685"/>
        <end position="942"/>
    </location>
</feature>
<dbReference type="SUPFAM" id="SSF48452">
    <property type="entry name" value="TPR-like"/>
    <property type="match status" value="1"/>
</dbReference>
<dbReference type="Gene3D" id="1.25.40.10">
    <property type="entry name" value="Tetratricopeptide repeat domain"/>
    <property type="match status" value="1"/>
</dbReference>
<evidence type="ECO:0000313" key="3">
    <source>
        <dbReference type="Proteomes" id="UP000280307"/>
    </source>
</evidence>
<dbReference type="InterPro" id="IPR011990">
    <property type="entry name" value="TPR-like_helical_dom_sf"/>
</dbReference>
<evidence type="ECO:0000259" key="1">
    <source>
        <dbReference type="Pfam" id="PF12770"/>
    </source>
</evidence>
<protein>
    <submittedName>
        <fullName evidence="2">CHAT domain-containing protein</fullName>
    </submittedName>
</protein>
<name>A0A426TWI7_9CHLR</name>
<dbReference type="Pfam" id="PF12770">
    <property type="entry name" value="CHAT"/>
    <property type="match status" value="1"/>
</dbReference>
<dbReference type="EMBL" id="RSAS01000573">
    <property type="protein sequence ID" value="RRR69927.1"/>
    <property type="molecule type" value="Genomic_DNA"/>
</dbReference>
<dbReference type="Proteomes" id="UP000280307">
    <property type="component" value="Unassembled WGS sequence"/>
</dbReference>
<dbReference type="PANTHER" id="PTHR10098:SF108">
    <property type="entry name" value="TETRATRICOPEPTIDE REPEAT PROTEIN 28"/>
    <property type="match status" value="1"/>
</dbReference>
<evidence type="ECO:0000313" key="2">
    <source>
        <dbReference type="EMBL" id="RRR69927.1"/>
    </source>
</evidence>
<dbReference type="AlphaFoldDB" id="A0A426TWI7"/>
<dbReference type="InterPro" id="IPR024983">
    <property type="entry name" value="CHAT_dom"/>
</dbReference>
<dbReference type="PANTHER" id="PTHR10098">
    <property type="entry name" value="RAPSYN-RELATED"/>
    <property type="match status" value="1"/>
</dbReference>
<comment type="caution">
    <text evidence="2">The sequence shown here is derived from an EMBL/GenBank/DDBJ whole genome shotgun (WGS) entry which is preliminary data.</text>
</comment>
<gene>
    <name evidence="2" type="ORF">EI684_14320</name>
</gene>
<sequence>MNDEALADLLCSAWETPAWPEVLVRFRERLTLPLLYILKQRADGWRLRNNRQMERTTQIAEALAHLLATPQAAALTALMRGSASHSCGEFQQARVAYERAATFAHAASDHVLLARVLISSIGTLQELGLFGEAATLAVEARLLCVTLGAERTLFLAVLEQNLSALAIHTHAYQEALAAAQCSRELFLQIPAPERAAHVVQNLALALEGLGRFSEAEAHLLAARADLDAADYADELSRLDMNLGLLAGRRGRYPEALRLLEQAEQGFQQNQNGSELAFLRLMRAQLYHALNLHHDAFHWATQAEHGLRRARMRAQAASALQIQAAALRHLYGAAAAAPIDQALRRAARLLQHGGPNSGGRRLELLLECLAWDVAQGRLRAAAQRLRFLNNQPVLDEAPALQARLALLRLRYALQTRHDPASVRPHLVALVARAQALALHEVAIEATVELAHLALRGAERQAAHQHLLAALQQIEYVRQQIMLDEPAIAFAERYLPVYDEALALAHDDANTLLLLALATLRAGARHPSPRLPTSGATHAQWQALRERWHRLAHPLDAALPADGSQNERLHLEAELADAWRRMQAAHLLPSATSNTARQIAELHADPAAAQRWVNEAQGQLAPDTWLLHYYALHGMVHCICVQRDTIRPMRDLAPQAQVERALQAWRMLRDLHATGQLGAAHPQERLLLQRLYAWLIAPLRHHERVEQRLVFSLPATWHDLPLAALYAGPRYLVEDAIPVVQTSPLRPPGGPDAHYHTQALVLGYSNEGMLPGALREAELVAQTWRAVCPTTLLLEQSATGSQLMQQVATCRVLHLATHALFRADNPLFSWFQLADGRMTVADLYQLQLRAAPLVILSACETGRGAARGGGVLGMGRGLLAAGASAVIGGLWRVDDQYTQALMHTLTQTLAKGNSDAASALAHAQREALAQGLPPAAWAGWMVFGG</sequence>
<accession>A0A426TWI7</accession>
<organism evidence="2 3">
    <name type="scientific">Candidatus Viridilinea halotolerans</name>
    <dbReference type="NCBI Taxonomy" id="2491704"/>
    <lineage>
        <taxon>Bacteria</taxon>
        <taxon>Bacillati</taxon>
        <taxon>Chloroflexota</taxon>
        <taxon>Chloroflexia</taxon>
        <taxon>Chloroflexales</taxon>
        <taxon>Chloroflexineae</taxon>
        <taxon>Oscillochloridaceae</taxon>
        <taxon>Candidatus Viridilinea</taxon>
    </lineage>
</organism>
<proteinExistence type="predicted"/>
<reference evidence="2 3" key="1">
    <citation type="submission" date="2018-12" db="EMBL/GenBank/DDBJ databases">
        <title>Genome Sequence of Candidatus Viridilinea halotolerans isolated from saline sulfide-rich spring.</title>
        <authorList>
            <person name="Grouzdev D.S."/>
            <person name="Burganskaya E.I."/>
            <person name="Krutkina M.S."/>
            <person name="Sukhacheva M.V."/>
            <person name="Gorlenko V.M."/>
        </authorList>
    </citation>
    <scope>NUCLEOTIDE SEQUENCE [LARGE SCALE GENOMIC DNA]</scope>
    <source>
        <strain evidence="2">Chok-6</strain>
    </source>
</reference>